<dbReference type="PRINTS" id="PR00081">
    <property type="entry name" value="GDHRDH"/>
</dbReference>
<dbReference type="EMBL" id="CP017834">
    <property type="protein sequence ID" value="APJ04788.1"/>
    <property type="molecule type" value="Genomic_DNA"/>
</dbReference>
<dbReference type="PANTHER" id="PTHR48107:SF16">
    <property type="entry name" value="NADPH-DEPENDENT ALDEHYDE REDUCTASE 1, CHLOROPLASTIC"/>
    <property type="match status" value="1"/>
</dbReference>
<feature type="compositionally biased region" description="Polar residues" evidence="3">
    <location>
        <begin position="1"/>
        <end position="11"/>
    </location>
</feature>
<dbReference type="Pfam" id="PF13561">
    <property type="entry name" value="adh_short_C2"/>
    <property type="match status" value="1"/>
</dbReference>
<proteinExistence type="inferred from homology"/>
<name>A0A1L4D3K7_9BACT</name>
<dbReference type="InterPro" id="IPR036291">
    <property type="entry name" value="NAD(P)-bd_dom_sf"/>
</dbReference>
<dbReference type="InterPro" id="IPR002347">
    <property type="entry name" value="SDR_fam"/>
</dbReference>
<protein>
    <submittedName>
        <fullName evidence="4">NAD(P)-dependent oxidoreductase</fullName>
    </submittedName>
</protein>
<accession>A0A1L4D3K7</accession>
<comment type="similarity">
    <text evidence="1">Belongs to the short-chain dehydrogenases/reductases (SDR) family.</text>
</comment>
<evidence type="ECO:0000313" key="4">
    <source>
        <dbReference type="EMBL" id="APJ04788.1"/>
    </source>
</evidence>
<dbReference type="PRINTS" id="PR00080">
    <property type="entry name" value="SDRFAMILY"/>
</dbReference>
<dbReference type="SUPFAM" id="SSF51735">
    <property type="entry name" value="NAD(P)-binding Rossmann-fold domains"/>
    <property type="match status" value="1"/>
</dbReference>
<dbReference type="PROSITE" id="PS00061">
    <property type="entry name" value="ADH_SHORT"/>
    <property type="match status" value="1"/>
</dbReference>
<evidence type="ECO:0000256" key="3">
    <source>
        <dbReference type="SAM" id="MobiDB-lite"/>
    </source>
</evidence>
<dbReference type="KEGG" id="saqi:AXG55_13125"/>
<keyword evidence="2" id="KW-0560">Oxidoreductase</keyword>
<evidence type="ECO:0000256" key="1">
    <source>
        <dbReference type="ARBA" id="ARBA00006484"/>
    </source>
</evidence>
<dbReference type="FunFam" id="3.40.50.720:FF:000084">
    <property type="entry name" value="Short-chain dehydrogenase reductase"/>
    <property type="match status" value="1"/>
</dbReference>
<dbReference type="AlphaFoldDB" id="A0A1L4D3K7"/>
<dbReference type="STRING" id="1915309.AXG55_13125"/>
<dbReference type="Gene3D" id="3.40.50.720">
    <property type="entry name" value="NAD(P)-binding Rossmann-like Domain"/>
    <property type="match status" value="1"/>
</dbReference>
<keyword evidence="5" id="KW-1185">Reference proteome</keyword>
<evidence type="ECO:0000256" key="2">
    <source>
        <dbReference type="ARBA" id="ARBA00023002"/>
    </source>
</evidence>
<sequence length="279" mass="30926">MSTPPQIQSEQPGKETEMNPSPQFERSDKFSAKRLENKIAIITGGDSGIGRATAISFAKEGADLALLYLNEHNDALFTKKRIEEIGRKCIILDGDCGNPTFCYEAVEQVIKQFGQIDILINNCAEQHVRKELEEITFEEIEKTFRTNIFSYFFMTQSVLKYMKAGSSIINCASVVAYKGSEDLLDYSATKGAVVSLTKSLAKKLSKKEIRVNAVAPGPIWTPLIPSSFDEERLKHFGKDTLLQRVGQPCEIAPSFVFLASEDSSYMTGQVLHPNGGIII</sequence>
<evidence type="ECO:0000313" key="5">
    <source>
        <dbReference type="Proteomes" id="UP000184731"/>
    </source>
</evidence>
<organism evidence="4 5">
    <name type="scientific">Silvanigrella aquatica</name>
    <dbReference type="NCBI Taxonomy" id="1915309"/>
    <lineage>
        <taxon>Bacteria</taxon>
        <taxon>Pseudomonadati</taxon>
        <taxon>Bdellovibrionota</taxon>
        <taxon>Oligoflexia</taxon>
        <taxon>Silvanigrellales</taxon>
        <taxon>Silvanigrellaceae</taxon>
        <taxon>Silvanigrella</taxon>
    </lineage>
</organism>
<dbReference type="InterPro" id="IPR020904">
    <property type="entry name" value="Sc_DH/Rdtase_CS"/>
</dbReference>
<gene>
    <name evidence="4" type="ORF">AXG55_13125</name>
</gene>
<dbReference type="GO" id="GO:0016614">
    <property type="term" value="F:oxidoreductase activity, acting on CH-OH group of donors"/>
    <property type="evidence" value="ECO:0007669"/>
    <property type="project" value="UniProtKB-ARBA"/>
</dbReference>
<reference evidence="4 5" key="1">
    <citation type="submission" date="2016-10" db="EMBL/GenBank/DDBJ databases">
        <title>Silvanigrella aquatica sp. nov., isolated from a freshwater lake located in the Black Forest, Germany, description of Silvanigrellaceae fam. nov., Silvanigrellales ord. nov., reclassification of the order Bdellovibrionales in the class Oligoflexia, reclassification of the families Bacteriovoracaceae and Halobacteriovoraceae in the new order Bacteriovoracales ord. nov., and reclassification of the family Pseudobacteriovoracaceae in the order Oligoflexiales.</title>
        <authorList>
            <person name="Hahn M.W."/>
            <person name="Schmidt J."/>
            <person name="Koll U."/>
            <person name="Rohde M."/>
            <person name="Verbag S."/>
            <person name="Pitt A."/>
            <person name="Nakai R."/>
            <person name="Naganuma T."/>
            <person name="Lang E."/>
        </authorList>
    </citation>
    <scope>NUCLEOTIDE SEQUENCE [LARGE SCALE GENOMIC DNA]</scope>
    <source>
        <strain evidence="4 5">MWH-Nonnen-W8red</strain>
    </source>
</reference>
<dbReference type="PANTHER" id="PTHR48107">
    <property type="entry name" value="NADPH-DEPENDENT ALDEHYDE REDUCTASE-LIKE PROTEIN, CHLOROPLASTIC-RELATED"/>
    <property type="match status" value="1"/>
</dbReference>
<feature type="region of interest" description="Disordered" evidence="3">
    <location>
        <begin position="1"/>
        <end position="26"/>
    </location>
</feature>
<dbReference type="Proteomes" id="UP000184731">
    <property type="component" value="Chromosome"/>
</dbReference>